<evidence type="ECO:0000313" key="5">
    <source>
        <dbReference type="Proteomes" id="UP000235826"/>
    </source>
</evidence>
<dbReference type="Pfam" id="PF03632">
    <property type="entry name" value="Glyco_hydro_65m"/>
    <property type="match status" value="2"/>
</dbReference>
<keyword evidence="1" id="KW-0732">Signal</keyword>
<dbReference type="PANTHER" id="PTHR11051">
    <property type="entry name" value="GLYCOSYL HYDROLASE-RELATED"/>
    <property type="match status" value="1"/>
</dbReference>
<feature type="domain" description="Glycoside hydrolase family 65 central catalytic" evidence="2">
    <location>
        <begin position="523"/>
        <end position="596"/>
    </location>
</feature>
<dbReference type="InterPro" id="IPR008928">
    <property type="entry name" value="6-hairpin_glycosidase_sf"/>
</dbReference>
<dbReference type="GO" id="GO:0005975">
    <property type="term" value="P:carbohydrate metabolic process"/>
    <property type="evidence" value="ECO:0007669"/>
    <property type="project" value="InterPro"/>
</dbReference>
<feature type="signal peptide" evidence="1">
    <location>
        <begin position="1"/>
        <end position="18"/>
    </location>
</feature>
<accession>A0A2K9PSN9</accession>
<evidence type="ECO:0000313" key="4">
    <source>
        <dbReference type="EMBL" id="AUP80081.1"/>
    </source>
</evidence>
<dbReference type="InterPro" id="IPR005195">
    <property type="entry name" value="Glyco_hydro_65_M"/>
</dbReference>
<evidence type="ECO:0000256" key="1">
    <source>
        <dbReference type="SAM" id="SignalP"/>
    </source>
</evidence>
<dbReference type="PANTHER" id="PTHR11051:SF8">
    <property type="entry name" value="PROTEIN-GLUCOSYLGALACTOSYLHYDROXYLYSINE GLUCOSIDASE"/>
    <property type="match status" value="1"/>
</dbReference>
<gene>
    <name evidence="4" type="ORF">C1H87_15750</name>
</gene>
<feature type="domain" description="Glycoside hydrolase family 65 N-terminal" evidence="3">
    <location>
        <begin position="36"/>
        <end position="241"/>
    </location>
</feature>
<organism evidence="4 5">
    <name type="scientific">Flavivirga eckloniae</name>
    <dbReference type="NCBI Taxonomy" id="1803846"/>
    <lineage>
        <taxon>Bacteria</taxon>
        <taxon>Pseudomonadati</taxon>
        <taxon>Bacteroidota</taxon>
        <taxon>Flavobacteriia</taxon>
        <taxon>Flavobacteriales</taxon>
        <taxon>Flavobacteriaceae</taxon>
        <taxon>Flavivirga</taxon>
    </lineage>
</organism>
<evidence type="ECO:0000259" key="3">
    <source>
        <dbReference type="Pfam" id="PF03636"/>
    </source>
</evidence>
<dbReference type="GO" id="GO:0016757">
    <property type="term" value="F:glycosyltransferase activity"/>
    <property type="evidence" value="ECO:0007669"/>
    <property type="project" value="UniProtKB-ARBA"/>
</dbReference>
<dbReference type="SUPFAM" id="SSF48208">
    <property type="entry name" value="Six-hairpin glycosidases"/>
    <property type="match status" value="1"/>
</dbReference>
<dbReference type="SUPFAM" id="SSF74650">
    <property type="entry name" value="Galactose mutarotase-like"/>
    <property type="match status" value="1"/>
</dbReference>
<reference evidence="4 5" key="1">
    <citation type="submission" date="2018-01" db="EMBL/GenBank/DDBJ databases">
        <title>Complete genome sequence of Flavivirga eckloniae ECD14 isolated from seaweed Ecklonia cava.</title>
        <authorList>
            <person name="Lee J.H."/>
            <person name="Baik K.S."/>
            <person name="Seong C.N."/>
        </authorList>
    </citation>
    <scope>NUCLEOTIDE SEQUENCE [LARGE SCALE GENOMIC DNA]</scope>
    <source>
        <strain evidence="4 5">ECD14</strain>
    </source>
</reference>
<sequence length="674" mass="76443">MKKIIPFLLILCFEISFSQDDAWNISTTERNNYTGIVLSNGRIGILPTSQPFGIKHIILNNVYDKASVSGVSRMLEGMNFGNLQLEIDGEKVTEANMNSWEQTLNMKDAVLHTSFQFKDKATVFYNIYALRNMPYTGYIDIIIKAEKTIQVKVTGGIQTPQEYVNPESTFSVHRDLETTIPILKTVANSKFEKHKVATSSTFIWHHVKKDKQPELKHLNTSKHNSQIFFEQKIEKQKTFEFAWTAATCTTQDFSDPSSESERFVISNLLTNKTDLLNKHKRLWERLWEGDIIIKGDLQSQLDVRLALYHLYAFGLEDSNLSIAPMGLSSKGYGGHIFWDAELWMYPPLLLLNHQIAESMLNYRFDRLEPAKNKALSYGYKGCMFPWESDDTGEEATPTWALTGTFEHHVTADVGIAFWNYYQITKNKKWLKQKGYPLLKEVADFWVSRASLNSDGSYTIKNVIGANEYAHNVTDNAFTNGAAITALRFAAQAAKALNIETDKNWEHIADNIKVHQFPNGLTKEHSQYNGEMIKQADVNLLAYPLNIIQDEKQIRKDLSYYEPKFDKKGPAMAQSILAVIYARLGDSENSFRLFKASYMPNKRAPFGALSESANSNNPYFVTAAGGMLQVVLFGFGGLHITDEGIIQKKPLLPKSWKSLTITGVGINKETFTVEQ</sequence>
<dbReference type="Proteomes" id="UP000235826">
    <property type="component" value="Chromosome"/>
</dbReference>
<dbReference type="Gene3D" id="1.50.10.10">
    <property type="match status" value="1"/>
</dbReference>
<dbReference type="InterPro" id="IPR005196">
    <property type="entry name" value="Glyco_hydro_65_N"/>
</dbReference>
<dbReference type="Gene3D" id="2.70.98.40">
    <property type="entry name" value="Glycoside hydrolase, family 65, N-terminal domain"/>
    <property type="match status" value="1"/>
</dbReference>
<feature type="chain" id="PRO_5014959997" evidence="1">
    <location>
        <begin position="19"/>
        <end position="674"/>
    </location>
</feature>
<feature type="domain" description="Glycoside hydrolase family 65 central catalytic" evidence="2">
    <location>
        <begin position="304"/>
        <end position="513"/>
    </location>
</feature>
<dbReference type="RefSeq" id="WP_102756733.1">
    <property type="nucleotide sequence ID" value="NZ_CP025791.1"/>
</dbReference>
<proteinExistence type="predicted"/>
<dbReference type="InterPro" id="IPR037018">
    <property type="entry name" value="GH65_N"/>
</dbReference>
<dbReference type="InterPro" id="IPR012341">
    <property type="entry name" value="6hp_glycosidase-like_sf"/>
</dbReference>
<name>A0A2K9PSN9_9FLAO</name>
<dbReference type="Pfam" id="PF03636">
    <property type="entry name" value="Glyco_hydro_65N"/>
    <property type="match status" value="1"/>
</dbReference>
<dbReference type="OrthoDB" id="9758855at2"/>
<dbReference type="GO" id="GO:0030246">
    <property type="term" value="F:carbohydrate binding"/>
    <property type="evidence" value="ECO:0007669"/>
    <property type="project" value="InterPro"/>
</dbReference>
<protein>
    <submittedName>
        <fullName evidence="4">Glycosyl hydrolase family 65</fullName>
    </submittedName>
</protein>
<dbReference type="KEGG" id="fek:C1H87_15750"/>
<dbReference type="GO" id="GO:0004553">
    <property type="term" value="F:hydrolase activity, hydrolyzing O-glycosyl compounds"/>
    <property type="evidence" value="ECO:0007669"/>
    <property type="project" value="TreeGrafter"/>
</dbReference>
<keyword evidence="5" id="KW-1185">Reference proteome</keyword>
<dbReference type="InterPro" id="IPR011013">
    <property type="entry name" value="Gal_mutarotase_sf_dom"/>
</dbReference>
<dbReference type="AlphaFoldDB" id="A0A2K9PSN9"/>
<evidence type="ECO:0000259" key="2">
    <source>
        <dbReference type="Pfam" id="PF03632"/>
    </source>
</evidence>
<dbReference type="EMBL" id="CP025791">
    <property type="protein sequence ID" value="AUP80081.1"/>
    <property type="molecule type" value="Genomic_DNA"/>
</dbReference>
<keyword evidence="4" id="KW-0378">Hydrolase</keyword>